<protein>
    <submittedName>
        <fullName evidence="1">Uncharacterized protein</fullName>
    </submittedName>
</protein>
<dbReference type="EMBL" id="CM016762">
    <property type="protein sequence ID" value="TMS35985.1"/>
    <property type="molecule type" value="Genomic_DNA"/>
</dbReference>
<evidence type="ECO:0000313" key="1">
    <source>
        <dbReference type="EMBL" id="TMS35985.1"/>
    </source>
</evidence>
<dbReference type="AlphaFoldDB" id="A0A4U8UTK9"/>
<dbReference type="OrthoDB" id="5836952at2759"/>
<proteinExistence type="predicted"/>
<organism evidence="1 2">
    <name type="scientific">Steinernema carpocapsae</name>
    <name type="common">Entomopathogenic nematode</name>
    <dbReference type="NCBI Taxonomy" id="34508"/>
    <lineage>
        <taxon>Eukaryota</taxon>
        <taxon>Metazoa</taxon>
        <taxon>Ecdysozoa</taxon>
        <taxon>Nematoda</taxon>
        <taxon>Chromadorea</taxon>
        <taxon>Rhabditida</taxon>
        <taxon>Tylenchina</taxon>
        <taxon>Panagrolaimomorpha</taxon>
        <taxon>Strongyloidoidea</taxon>
        <taxon>Steinernematidae</taxon>
        <taxon>Steinernema</taxon>
    </lineage>
</organism>
<sequence>MSHDVASHATSPVHECVDLLLPERHNNNLALSSTQLEMPNTVQTADKPVVLMLAPAQITNDCVEDTRRRIKSLEAK</sequence>
<name>A0A4U8UTK9_STECR</name>
<gene>
    <name evidence="1" type="ORF">L596_003260</name>
</gene>
<comment type="caution">
    <text evidence="1">The sequence shown here is derived from an EMBL/GenBank/DDBJ whole genome shotgun (WGS) entry which is preliminary data.</text>
</comment>
<dbReference type="STRING" id="34508.A0A4U8UTK9"/>
<reference evidence="1 2" key="2">
    <citation type="journal article" date="2019" name="G3 (Bethesda)">
        <title>Hybrid Assembly of the Genome of the Entomopathogenic Nematode Steinernema carpocapsae Identifies the X-Chromosome.</title>
        <authorList>
            <person name="Serra L."/>
            <person name="Macchietto M."/>
            <person name="Macias-Munoz A."/>
            <person name="McGill C.J."/>
            <person name="Rodriguez I.M."/>
            <person name="Rodriguez B."/>
            <person name="Murad R."/>
            <person name="Mortazavi A."/>
        </authorList>
    </citation>
    <scope>NUCLEOTIDE SEQUENCE [LARGE SCALE GENOMIC DNA]</scope>
    <source>
        <strain evidence="1 2">ALL</strain>
    </source>
</reference>
<accession>A0A4U8UTK9</accession>
<dbReference type="EMBL" id="AZBU02000001">
    <property type="protein sequence ID" value="TMS35985.1"/>
    <property type="molecule type" value="Genomic_DNA"/>
</dbReference>
<dbReference type="Proteomes" id="UP000298663">
    <property type="component" value="Chromosome X"/>
</dbReference>
<reference evidence="1 2" key="1">
    <citation type="journal article" date="2015" name="Genome Biol.">
        <title>Comparative genomics of Steinernema reveals deeply conserved gene regulatory networks.</title>
        <authorList>
            <person name="Dillman A.R."/>
            <person name="Macchietto M."/>
            <person name="Porter C.F."/>
            <person name="Rogers A."/>
            <person name="Williams B."/>
            <person name="Antoshechkin I."/>
            <person name="Lee M.M."/>
            <person name="Goodwin Z."/>
            <person name="Lu X."/>
            <person name="Lewis E.E."/>
            <person name="Goodrich-Blair H."/>
            <person name="Stock S.P."/>
            <person name="Adams B.J."/>
            <person name="Sternberg P.W."/>
            <person name="Mortazavi A."/>
        </authorList>
    </citation>
    <scope>NUCLEOTIDE SEQUENCE [LARGE SCALE GENOMIC DNA]</scope>
    <source>
        <strain evidence="1 2">ALL</strain>
    </source>
</reference>
<keyword evidence="2" id="KW-1185">Reference proteome</keyword>
<evidence type="ECO:0000313" key="2">
    <source>
        <dbReference type="Proteomes" id="UP000298663"/>
    </source>
</evidence>